<evidence type="ECO:0000313" key="2">
    <source>
        <dbReference type="EMBL" id="SES39177.1"/>
    </source>
</evidence>
<dbReference type="Proteomes" id="UP000199028">
    <property type="component" value="Unassembled WGS sequence"/>
</dbReference>
<dbReference type="RefSeq" id="WP_143086882.1">
    <property type="nucleotide sequence ID" value="NZ_FOFT01000013.1"/>
</dbReference>
<protein>
    <submittedName>
        <fullName evidence="2">Uncharacterized protein</fullName>
    </submittedName>
</protein>
<name>A0A1H9WZT2_9PSEU</name>
<reference evidence="3" key="1">
    <citation type="submission" date="2016-10" db="EMBL/GenBank/DDBJ databases">
        <authorList>
            <person name="Varghese N."/>
            <person name="Submissions S."/>
        </authorList>
    </citation>
    <scope>NUCLEOTIDE SEQUENCE [LARGE SCALE GENOMIC DNA]</scope>
    <source>
        <strain evidence="3">CGMCC 4.578</strain>
    </source>
</reference>
<dbReference type="EMBL" id="FOFT01000013">
    <property type="protein sequence ID" value="SES39177.1"/>
    <property type="molecule type" value="Genomic_DNA"/>
</dbReference>
<evidence type="ECO:0000256" key="1">
    <source>
        <dbReference type="SAM" id="MobiDB-lite"/>
    </source>
</evidence>
<accession>A0A1H9WZT2</accession>
<proteinExistence type="predicted"/>
<feature type="compositionally biased region" description="Gly residues" evidence="1">
    <location>
        <begin position="1"/>
        <end position="11"/>
    </location>
</feature>
<feature type="region of interest" description="Disordered" evidence="1">
    <location>
        <begin position="1"/>
        <end position="37"/>
    </location>
</feature>
<dbReference type="AlphaFoldDB" id="A0A1H9WZT2"/>
<sequence>MAEGTGTGTGTTGAATTGTAPPPAEPPAVTPEVTTSTTVPITAEQLAAVKPVLQQQMLTDKAEASHAAAKLDQAADSGKLTLDVDAADALIKAVDAARDQVMDLWKRATDQLATPLQLGENPVAKAISARFADLAVGEDSGAAKALLDLFKVLDDIGNALRRNRDTIRDADEEAEKSMKNTGGSW</sequence>
<dbReference type="OrthoDB" id="3697967at2"/>
<evidence type="ECO:0000313" key="3">
    <source>
        <dbReference type="Proteomes" id="UP000199028"/>
    </source>
</evidence>
<gene>
    <name evidence="2" type="ORF">SAMN05216195_11316</name>
</gene>
<feature type="compositionally biased region" description="Pro residues" evidence="1">
    <location>
        <begin position="20"/>
        <end position="29"/>
    </location>
</feature>
<organism evidence="2 3">
    <name type="scientific">Lentzea flaviverrucosa</name>
    <dbReference type="NCBI Taxonomy" id="200379"/>
    <lineage>
        <taxon>Bacteria</taxon>
        <taxon>Bacillati</taxon>
        <taxon>Actinomycetota</taxon>
        <taxon>Actinomycetes</taxon>
        <taxon>Pseudonocardiales</taxon>
        <taxon>Pseudonocardiaceae</taxon>
        <taxon>Lentzea</taxon>
    </lineage>
</organism>
<keyword evidence="3" id="KW-1185">Reference proteome</keyword>